<dbReference type="InterPro" id="IPR016035">
    <property type="entry name" value="Acyl_Trfase/lysoPLipase"/>
</dbReference>
<comment type="caution">
    <text evidence="2">Lacks conserved residue(s) required for the propagation of feature annotation.</text>
</comment>
<feature type="domain" description="PNPLA" evidence="3">
    <location>
        <begin position="20"/>
        <end position="218"/>
    </location>
</feature>
<dbReference type="Pfam" id="PF01734">
    <property type="entry name" value="Patatin"/>
    <property type="match status" value="1"/>
</dbReference>
<dbReference type="PANTHER" id="PTHR24185">
    <property type="entry name" value="CALCIUM-INDEPENDENT PHOSPHOLIPASE A2-GAMMA"/>
    <property type="match status" value="1"/>
</dbReference>
<evidence type="ECO:0000256" key="2">
    <source>
        <dbReference type="PROSITE-ProRule" id="PRU01161"/>
    </source>
</evidence>
<organism evidence="4 5">
    <name type="scientific">Nothophoma quercina</name>
    <dbReference type="NCBI Taxonomy" id="749835"/>
    <lineage>
        <taxon>Eukaryota</taxon>
        <taxon>Fungi</taxon>
        <taxon>Dikarya</taxon>
        <taxon>Ascomycota</taxon>
        <taxon>Pezizomycotina</taxon>
        <taxon>Dothideomycetes</taxon>
        <taxon>Pleosporomycetidae</taxon>
        <taxon>Pleosporales</taxon>
        <taxon>Pleosporineae</taxon>
        <taxon>Didymellaceae</taxon>
        <taxon>Nothophoma</taxon>
    </lineage>
</organism>
<dbReference type="Proteomes" id="UP001521222">
    <property type="component" value="Unassembled WGS sequence"/>
</dbReference>
<evidence type="ECO:0000256" key="1">
    <source>
        <dbReference type="ARBA" id="ARBA00023098"/>
    </source>
</evidence>
<feature type="short sequence motif" description="GXGXXG" evidence="2">
    <location>
        <begin position="24"/>
        <end position="29"/>
    </location>
</feature>
<name>A0ABR3RYA8_9PLEO</name>
<comment type="caution">
    <text evidence="4">The sequence shown here is derived from an EMBL/GenBank/DDBJ whole genome shotgun (WGS) entry which is preliminary data.</text>
</comment>
<feature type="active site" description="Nucleophile" evidence="2">
    <location>
        <position position="68"/>
    </location>
</feature>
<gene>
    <name evidence="4" type="ORF">SLS59_000924</name>
</gene>
<protein>
    <recommendedName>
        <fullName evidence="3">PNPLA domain-containing protein</fullName>
    </recommendedName>
</protein>
<dbReference type="SUPFAM" id="SSF52151">
    <property type="entry name" value="FabD/lysophospholipase-like"/>
    <property type="match status" value="1"/>
</dbReference>
<evidence type="ECO:0000313" key="5">
    <source>
        <dbReference type="Proteomes" id="UP001521222"/>
    </source>
</evidence>
<accession>A0ABR3RYA8</accession>
<dbReference type="Gene3D" id="3.40.1090.10">
    <property type="entry name" value="Cytosolic phospholipase A2 catalytic domain"/>
    <property type="match status" value="1"/>
</dbReference>
<proteinExistence type="predicted"/>
<keyword evidence="2" id="KW-0378">Hydrolase</keyword>
<keyword evidence="1 2" id="KW-0443">Lipid metabolism</keyword>
<dbReference type="InterPro" id="IPR002641">
    <property type="entry name" value="PNPLA_dom"/>
</dbReference>
<feature type="short sequence motif" description="GXSXG" evidence="2">
    <location>
        <begin position="66"/>
        <end position="70"/>
    </location>
</feature>
<keyword evidence="5" id="KW-1185">Reference proteome</keyword>
<reference evidence="4 5" key="1">
    <citation type="submission" date="2024-02" db="EMBL/GenBank/DDBJ databases">
        <title>De novo assembly and annotation of 12 fungi associated with fruit tree decline syndrome in Ontario, Canada.</title>
        <authorList>
            <person name="Sulman M."/>
            <person name="Ellouze W."/>
            <person name="Ilyukhin E."/>
        </authorList>
    </citation>
    <scope>NUCLEOTIDE SEQUENCE [LARGE SCALE GENOMIC DNA]</scope>
    <source>
        <strain evidence="4 5">M97-236</strain>
    </source>
</reference>
<dbReference type="PROSITE" id="PS51635">
    <property type="entry name" value="PNPLA"/>
    <property type="match status" value="1"/>
</dbReference>
<dbReference type="EMBL" id="JAKIXB020000003">
    <property type="protein sequence ID" value="KAL1609420.1"/>
    <property type="molecule type" value="Genomic_DNA"/>
</dbReference>
<sequence>MNPAEIDDERTLDNTGYCLLALDGGGIRGLSTLYILQNIMSRLNYMRNEAGLEPRKPCEIFDLIGGTSTGGLIAIMLGCLEMTVQECIDAYLKLMAQVFEKREHRSIVGVLGGIKPRFSSAVLKDAISEVLQAHEVPLNTKFNDGTKPRCKVKFVDGAIGANNPTAVLEEEASDLWCEDTGNLQPLVKCFISIGTGHAGLRSIADKGLKHLIRTLEKEATQTEDTNERFVARWRDHMAKGRCFRFNVARGLEKVKLAEYKEQDVIQAATSAYLTERETMIRVKTCVDNLRLKKYQPSDNFAICLIESARSEPSPVPQPVTQATPSEIAELISLGSAQLKKPPSQLSQKNMIRARHYFITALHCLQNDPATNPKQVARLCQKLLDTSLSLSQMGRALEERLEQADEAQKYGEMALENIHKCRDSCMVAQMEFSLAIVAAWKVYLRSKSSSSADSGGTAAREQVGMILLAKLEQIRKYRMLDMSRYEEQMRVYLRYLE</sequence>
<evidence type="ECO:0000259" key="3">
    <source>
        <dbReference type="PROSITE" id="PS51635"/>
    </source>
</evidence>
<feature type="active site" description="Proton acceptor" evidence="2">
    <location>
        <position position="205"/>
    </location>
</feature>
<evidence type="ECO:0000313" key="4">
    <source>
        <dbReference type="EMBL" id="KAL1609420.1"/>
    </source>
</evidence>
<dbReference type="PANTHER" id="PTHR24185:SF4">
    <property type="entry name" value="SERINE HYDROLASE, PUTATIVE (AFU_ORTHOLOGUE AFUA_2G07870)-RELATED"/>
    <property type="match status" value="1"/>
</dbReference>
<keyword evidence="2" id="KW-0442">Lipid degradation</keyword>